<keyword evidence="5 8" id="KW-0472">Membrane</keyword>
<protein>
    <submittedName>
        <fullName evidence="9">Lig chan domain containing protein</fullName>
    </submittedName>
</protein>
<dbReference type="SUPFAM" id="SSF53850">
    <property type="entry name" value="Periplasmic binding protein-like II"/>
    <property type="match status" value="1"/>
</dbReference>
<evidence type="ECO:0000256" key="3">
    <source>
        <dbReference type="ARBA" id="ARBA00022692"/>
    </source>
</evidence>
<comment type="subcellular location">
    <subcellularLocation>
        <location evidence="1">Cell membrane</location>
        <topology evidence="1">Multi-pass membrane protein</topology>
    </subcellularLocation>
</comment>
<evidence type="ECO:0000256" key="2">
    <source>
        <dbReference type="ARBA" id="ARBA00022475"/>
    </source>
</evidence>
<dbReference type="AlphaFoldDB" id="A0A482WD41"/>
<sequence>MVSLLLNTQSPTFHTVQELAESRYEVGVDDQDYTRNWFYTSNFTDVQNLYKNKLRLGYKNLTSCPPEGGIGKIEEDNFAYHVDTDTAYDTIGKIFKQEIICELSEIQMIPSGFAGFEVQKESQFLKSFQISLHRLRQVGLIQRAQMTWVIKKPECYTNSELASVGLEQALPAFLWLPGGMLLAFLVLLLESLRNLNKN</sequence>
<name>A0A482WD41_ASBVE</name>
<evidence type="ECO:0000256" key="8">
    <source>
        <dbReference type="SAM" id="Phobius"/>
    </source>
</evidence>
<evidence type="ECO:0000256" key="1">
    <source>
        <dbReference type="ARBA" id="ARBA00004651"/>
    </source>
</evidence>
<dbReference type="GO" id="GO:0005886">
    <property type="term" value="C:plasma membrane"/>
    <property type="evidence" value="ECO:0007669"/>
    <property type="project" value="UniProtKB-SubCell"/>
</dbReference>
<comment type="caution">
    <text evidence="9">The sequence shown here is derived from an EMBL/GenBank/DDBJ whole genome shotgun (WGS) entry which is preliminary data.</text>
</comment>
<dbReference type="PANTHER" id="PTHR42643:SF32">
    <property type="entry name" value="IONOTROPIC RECEPTOR 31A, ISOFORM C-RELATED"/>
    <property type="match status" value="1"/>
</dbReference>
<dbReference type="PANTHER" id="PTHR42643">
    <property type="entry name" value="IONOTROPIC RECEPTOR 20A-RELATED"/>
    <property type="match status" value="1"/>
</dbReference>
<accession>A0A482WD41</accession>
<dbReference type="InterPro" id="IPR052192">
    <property type="entry name" value="Insect_Ionotropic_Sensory_Rcpt"/>
</dbReference>
<keyword evidence="6" id="KW-0675">Receptor</keyword>
<evidence type="ECO:0000313" key="10">
    <source>
        <dbReference type="Proteomes" id="UP000292052"/>
    </source>
</evidence>
<keyword evidence="2" id="KW-1003">Cell membrane</keyword>
<dbReference type="EMBL" id="QDEB01007135">
    <property type="protein sequence ID" value="RZC42549.1"/>
    <property type="molecule type" value="Genomic_DNA"/>
</dbReference>
<proteinExistence type="predicted"/>
<keyword evidence="4 8" id="KW-1133">Transmembrane helix</keyword>
<dbReference type="OrthoDB" id="6117597at2759"/>
<evidence type="ECO:0000313" key="9">
    <source>
        <dbReference type="EMBL" id="RZC42549.1"/>
    </source>
</evidence>
<evidence type="ECO:0000256" key="5">
    <source>
        <dbReference type="ARBA" id="ARBA00023136"/>
    </source>
</evidence>
<gene>
    <name evidence="9" type="ORF">BDFB_000050</name>
</gene>
<feature type="transmembrane region" description="Helical" evidence="8">
    <location>
        <begin position="169"/>
        <end position="189"/>
    </location>
</feature>
<evidence type="ECO:0000256" key="6">
    <source>
        <dbReference type="ARBA" id="ARBA00023170"/>
    </source>
</evidence>
<reference evidence="9 10" key="1">
    <citation type="submission" date="2017-03" db="EMBL/GenBank/DDBJ databases">
        <title>Genome of the blue death feigning beetle - Asbolus verrucosus.</title>
        <authorList>
            <person name="Rider S.D."/>
        </authorList>
    </citation>
    <scope>NUCLEOTIDE SEQUENCE [LARGE SCALE GENOMIC DNA]</scope>
    <source>
        <strain evidence="9">Butters</strain>
        <tissue evidence="9">Head and leg muscle</tissue>
    </source>
</reference>
<dbReference type="Proteomes" id="UP000292052">
    <property type="component" value="Unassembled WGS sequence"/>
</dbReference>
<keyword evidence="3 8" id="KW-0812">Transmembrane</keyword>
<keyword evidence="7" id="KW-0325">Glycoprotein</keyword>
<organism evidence="9 10">
    <name type="scientific">Asbolus verrucosus</name>
    <name type="common">Desert ironclad beetle</name>
    <dbReference type="NCBI Taxonomy" id="1661398"/>
    <lineage>
        <taxon>Eukaryota</taxon>
        <taxon>Metazoa</taxon>
        <taxon>Ecdysozoa</taxon>
        <taxon>Arthropoda</taxon>
        <taxon>Hexapoda</taxon>
        <taxon>Insecta</taxon>
        <taxon>Pterygota</taxon>
        <taxon>Neoptera</taxon>
        <taxon>Endopterygota</taxon>
        <taxon>Coleoptera</taxon>
        <taxon>Polyphaga</taxon>
        <taxon>Cucujiformia</taxon>
        <taxon>Tenebrionidae</taxon>
        <taxon>Pimeliinae</taxon>
        <taxon>Asbolus</taxon>
    </lineage>
</organism>
<dbReference type="Gene3D" id="3.40.190.10">
    <property type="entry name" value="Periplasmic binding protein-like II"/>
    <property type="match status" value="2"/>
</dbReference>
<keyword evidence="10" id="KW-1185">Reference proteome</keyword>
<evidence type="ECO:0000256" key="7">
    <source>
        <dbReference type="ARBA" id="ARBA00023180"/>
    </source>
</evidence>
<evidence type="ECO:0000256" key="4">
    <source>
        <dbReference type="ARBA" id="ARBA00022989"/>
    </source>
</evidence>